<keyword evidence="1" id="KW-0472">Membrane</keyword>
<evidence type="ECO:0000313" key="3">
    <source>
        <dbReference type="Proteomes" id="UP000520767"/>
    </source>
</evidence>
<feature type="transmembrane region" description="Helical" evidence="1">
    <location>
        <begin position="277"/>
        <end position="299"/>
    </location>
</feature>
<feature type="transmembrane region" description="Helical" evidence="1">
    <location>
        <begin position="100"/>
        <end position="118"/>
    </location>
</feature>
<proteinExistence type="predicted"/>
<feature type="transmembrane region" description="Helical" evidence="1">
    <location>
        <begin position="395"/>
        <end position="422"/>
    </location>
</feature>
<comment type="caution">
    <text evidence="2">The sequence shown here is derived from an EMBL/GenBank/DDBJ whole genome shotgun (WGS) entry which is preliminary data.</text>
</comment>
<sequence>MRAFARRWLSGDERTLGAFLVVGVLTMAFFRLDTLRAELGSGADPLALLVVATAVTWWSLLPRSFVWRDPADLTWRDNADTHRAHTDRAAIVSQRLTGHWLGRVLVLGYLLAVLAAVVAAPLLWVLAGSSVLVGAAFLALSVVRTAPARLEWVVPLVLAGAAVALEPGPSLLFVTAAALLVAGTFLFRPGTPPIADASRQTLVDGWRDRVLRVSGVQFMDLALMLPAARPAGGLRLTSGLRLAWLGVLGRTRHVPTAVLLAVTAVAVHRTFPALPGLPVFAVFGYASLVPLVAGLGELWRSPGRRRWAGLGDVALRWHHLLVATALAAVWAVPVWLAGGWTAEVLFTVPVLAAATIRTMTRRPPTYDNLIPVDTPIGALPLRLIAQTLRGPDLGAVALVLMVGTPWWATSLVAAAAMAMAVLR</sequence>
<evidence type="ECO:0000256" key="1">
    <source>
        <dbReference type="SAM" id="Phobius"/>
    </source>
</evidence>
<reference evidence="2 3" key="1">
    <citation type="submission" date="2020-08" db="EMBL/GenBank/DDBJ databases">
        <title>Genomic Encyclopedia of Type Strains, Phase III (KMG-III): the genomes of soil and plant-associated and newly described type strains.</title>
        <authorList>
            <person name="Whitman W."/>
        </authorList>
    </citation>
    <scope>NUCLEOTIDE SEQUENCE [LARGE SCALE GENOMIC DNA]</scope>
    <source>
        <strain evidence="2 3">CECT 8960</strain>
    </source>
</reference>
<feature type="transmembrane region" description="Helical" evidence="1">
    <location>
        <begin position="124"/>
        <end position="143"/>
    </location>
</feature>
<feature type="transmembrane region" description="Helical" evidence="1">
    <location>
        <begin position="12"/>
        <end position="30"/>
    </location>
</feature>
<feature type="transmembrane region" description="Helical" evidence="1">
    <location>
        <begin position="320"/>
        <end position="342"/>
    </location>
</feature>
<keyword evidence="1" id="KW-1133">Transmembrane helix</keyword>
<keyword evidence="1" id="KW-0812">Transmembrane</keyword>
<evidence type="ECO:0008006" key="4">
    <source>
        <dbReference type="Google" id="ProtNLM"/>
    </source>
</evidence>
<gene>
    <name evidence="2" type="ORF">FHR82_000449</name>
</gene>
<evidence type="ECO:0000313" key="2">
    <source>
        <dbReference type="EMBL" id="MBB4904239.1"/>
    </source>
</evidence>
<dbReference type="Proteomes" id="UP000520767">
    <property type="component" value="Unassembled WGS sequence"/>
</dbReference>
<dbReference type="EMBL" id="JACHJQ010000001">
    <property type="protein sequence ID" value="MBB4904239.1"/>
    <property type="molecule type" value="Genomic_DNA"/>
</dbReference>
<keyword evidence="3" id="KW-1185">Reference proteome</keyword>
<feature type="transmembrane region" description="Helical" evidence="1">
    <location>
        <begin position="42"/>
        <end position="61"/>
    </location>
</feature>
<dbReference type="RefSeq" id="WP_184808516.1">
    <property type="nucleotide sequence ID" value="NZ_JACHJQ010000001.1"/>
</dbReference>
<name>A0A7W7PZL6_9PSEU</name>
<dbReference type="AlphaFoldDB" id="A0A7W7PZL6"/>
<protein>
    <recommendedName>
        <fullName evidence="4">ABC-2 type transport system permease protein</fullName>
    </recommendedName>
</protein>
<organism evidence="2 3">
    <name type="scientific">Actinophytocola algeriensis</name>
    <dbReference type="NCBI Taxonomy" id="1768010"/>
    <lineage>
        <taxon>Bacteria</taxon>
        <taxon>Bacillati</taxon>
        <taxon>Actinomycetota</taxon>
        <taxon>Actinomycetes</taxon>
        <taxon>Pseudonocardiales</taxon>
        <taxon>Pseudonocardiaceae</taxon>
    </lineage>
</organism>
<accession>A0A7W7PZL6</accession>